<reference evidence="2 3" key="1">
    <citation type="submission" date="2016-02" db="EMBL/GenBank/DDBJ databases">
        <title>Genome analysis of coral dinoflagellate symbionts highlights evolutionary adaptations to a symbiotic lifestyle.</title>
        <authorList>
            <person name="Aranda M."/>
            <person name="Li Y."/>
            <person name="Liew Y.J."/>
            <person name="Baumgarten S."/>
            <person name="Simakov O."/>
            <person name="Wilson M."/>
            <person name="Piel J."/>
            <person name="Ashoor H."/>
            <person name="Bougouffa S."/>
            <person name="Bajic V.B."/>
            <person name="Ryu T."/>
            <person name="Ravasi T."/>
            <person name="Bayer T."/>
            <person name="Micklem G."/>
            <person name="Kim H."/>
            <person name="Bhak J."/>
            <person name="Lajeunesse T.C."/>
            <person name="Voolstra C.R."/>
        </authorList>
    </citation>
    <scope>NUCLEOTIDE SEQUENCE [LARGE SCALE GENOMIC DNA]</scope>
    <source>
        <strain evidence="2 3">CCMP2467</strain>
    </source>
</reference>
<gene>
    <name evidence="2" type="ORF">AK812_SmicGene36601</name>
</gene>
<proteinExistence type="predicted"/>
<protein>
    <submittedName>
        <fullName evidence="2">Uncharacterized protein</fullName>
    </submittedName>
</protein>
<accession>A0A1Q9CIG7</accession>
<dbReference type="EMBL" id="LSRX01001172">
    <property type="protein sequence ID" value="OLP82715.1"/>
    <property type="molecule type" value="Genomic_DNA"/>
</dbReference>
<evidence type="ECO:0000313" key="2">
    <source>
        <dbReference type="EMBL" id="OLP82715.1"/>
    </source>
</evidence>
<evidence type="ECO:0000313" key="3">
    <source>
        <dbReference type="Proteomes" id="UP000186817"/>
    </source>
</evidence>
<keyword evidence="3" id="KW-1185">Reference proteome</keyword>
<sequence length="224" mass="24206">MPTPSVPNLTQMPENDPIEFDDGLVAFHMQAGLVDKTWILVWILVSLALPSVSFSRARVWHASLLEAAKVFTGQLRWLAVHCVNGSAALADRAFSEGRKIVQLDCGNGHSLSVQFYVCTAIAFAQVSVAGTLVYLMSTVIPFTVANAARLAASCLPGAMSGMEQELRALELRVASGVHDCSTDHLCQTGALSAAAQGMKTSDGSRWDTWEVNEPKLKLIRHVRV</sequence>
<keyword evidence="1" id="KW-0812">Transmembrane</keyword>
<keyword evidence="1" id="KW-0472">Membrane</keyword>
<name>A0A1Q9CIG7_SYMMI</name>
<comment type="caution">
    <text evidence="2">The sequence shown here is derived from an EMBL/GenBank/DDBJ whole genome shotgun (WGS) entry which is preliminary data.</text>
</comment>
<evidence type="ECO:0000256" key="1">
    <source>
        <dbReference type="SAM" id="Phobius"/>
    </source>
</evidence>
<dbReference type="Proteomes" id="UP000186817">
    <property type="component" value="Unassembled WGS sequence"/>
</dbReference>
<dbReference type="AlphaFoldDB" id="A0A1Q9CIG7"/>
<feature type="transmembrane region" description="Helical" evidence="1">
    <location>
        <begin position="37"/>
        <end position="55"/>
    </location>
</feature>
<keyword evidence="1" id="KW-1133">Transmembrane helix</keyword>
<organism evidence="2 3">
    <name type="scientific">Symbiodinium microadriaticum</name>
    <name type="common">Dinoflagellate</name>
    <name type="synonym">Zooxanthella microadriatica</name>
    <dbReference type="NCBI Taxonomy" id="2951"/>
    <lineage>
        <taxon>Eukaryota</taxon>
        <taxon>Sar</taxon>
        <taxon>Alveolata</taxon>
        <taxon>Dinophyceae</taxon>
        <taxon>Suessiales</taxon>
        <taxon>Symbiodiniaceae</taxon>
        <taxon>Symbiodinium</taxon>
    </lineage>
</organism>